<dbReference type="Gene3D" id="1.10.1040.10">
    <property type="entry name" value="N-(1-d-carboxylethyl)-l-norvaline Dehydrogenase, domain 2"/>
    <property type="match status" value="1"/>
</dbReference>
<keyword evidence="1" id="KW-0560">Oxidoreductase</keyword>
<evidence type="ECO:0000256" key="3">
    <source>
        <dbReference type="ARBA" id="ARBA00048615"/>
    </source>
</evidence>
<dbReference type="Pfam" id="PF08125">
    <property type="entry name" value="Mannitol_dh_C"/>
    <property type="match status" value="1"/>
</dbReference>
<dbReference type="Gene3D" id="3.40.50.720">
    <property type="entry name" value="NAD(P)-binding Rossmann-like Domain"/>
    <property type="match status" value="1"/>
</dbReference>
<dbReference type="PANTHER" id="PTHR30524">
    <property type="entry name" value="MANNITOL-1-PHOSPHATE 5-DEHYDROGENASE"/>
    <property type="match status" value="1"/>
</dbReference>
<dbReference type="Pfam" id="PF01232">
    <property type="entry name" value="Mannitol_dh"/>
    <property type="match status" value="1"/>
</dbReference>
<feature type="domain" description="Mannitol dehydrogenase C-terminal" evidence="5">
    <location>
        <begin position="244"/>
        <end position="337"/>
    </location>
</feature>
<dbReference type="RefSeq" id="WP_380167126.1">
    <property type="nucleotide sequence ID" value="NZ_JBHTNU010000021.1"/>
</dbReference>
<feature type="domain" description="Mannitol dehydrogenase N-terminal" evidence="4">
    <location>
        <begin position="6"/>
        <end position="226"/>
    </location>
</feature>
<organism evidence="6 7">
    <name type="scientific">Kroppenstedtia sanguinis</name>
    <dbReference type="NCBI Taxonomy" id="1380684"/>
    <lineage>
        <taxon>Bacteria</taxon>
        <taxon>Bacillati</taxon>
        <taxon>Bacillota</taxon>
        <taxon>Bacilli</taxon>
        <taxon>Bacillales</taxon>
        <taxon>Thermoactinomycetaceae</taxon>
        <taxon>Kroppenstedtia</taxon>
    </lineage>
</organism>
<evidence type="ECO:0000259" key="5">
    <source>
        <dbReference type="Pfam" id="PF08125"/>
    </source>
</evidence>
<comment type="catalytic activity">
    <reaction evidence="3">
        <text>D-mannitol 1-phosphate + NAD(+) = beta-D-fructose 6-phosphate + NADH + H(+)</text>
        <dbReference type="Rhea" id="RHEA:19661"/>
        <dbReference type="ChEBI" id="CHEBI:15378"/>
        <dbReference type="ChEBI" id="CHEBI:57540"/>
        <dbReference type="ChEBI" id="CHEBI:57634"/>
        <dbReference type="ChEBI" id="CHEBI:57945"/>
        <dbReference type="ChEBI" id="CHEBI:61381"/>
        <dbReference type="EC" id="1.1.1.17"/>
    </reaction>
</comment>
<dbReference type="Proteomes" id="UP001597282">
    <property type="component" value="Unassembled WGS sequence"/>
</dbReference>
<dbReference type="InterPro" id="IPR008927">
    <property type="entry name" value="6-PGluconate_DH-like_C_sf"/>
</dbReference>
<reference evidence="7" key="1">
    <citation type="journal article" date="2019" name="Int. J. Syst. Evol. Microbiol.">
        <title>The Global Catalogue of Microorganisms (GCM) 10K type strain sequencing project: providing services to taxonomists for standard genome sequencing and annotation.</title>
        <authorList>
            <consortium name="The Broad Institute Genomics Platform"/>
            <consortium name="The Broad Institute Genome Sequencing Center for Infectious Disease"/>
            <person name="Wu L."/>
            <person name="Ma J."/>
        </authorList>
    </citation>
    <scope>NUCLEOTIDE SEQUENCE [LARGE SCALE GENOMIC DNA]</scope>
    <source>
        <strain evidence="7">S1</strain>
    </source>
</reference>
<evidence type="ECO:0008006" key="8">
    <source>
        <dbReference type="Google" id="ProtNLM"/>
    </source>
</evidence>
<dbReference type="InterPro" id="IPR013328">
    <property type="entry name" value="6PGD_dom2"/>
</dbReference>
<dbReference type="InterPro" id="IPR013131">
    <property type="entry name" value="Mannitol_DH_N"/>
</dbReference>
<dbReference type="InterPro" id="IPR013118">
    <property type="entry name" value="Mannitol_DH_C"/>
</dbReference>
<evidence type="ECO:0000256" key="1">
    <source>
        <dbReference type="ARBA" id="ARBA00023002"/>
    </source>
</evidence>
<keyword evidence="2" id="KW-0520">NAD</keyword>
<comment type="caution">
    <text evidence="6">The sequence shown here is derived from an EMBL/GenBank/DDBJ whole genome shotgun (WGS) entry which is preliminary data.</text>
</comment>
<dbReference type="InterPro" id="IPR036291">
    <property type="entry name" value="NAD(P)-bd_dom_sf"/>
</dbReference>
<dbReference type="EMBL" id="JBHTNU010000021">
    <property type="protein sequence ID" value="MFD1428327.1"/>
    <property type="molecule type" value="Genomic_DNA"/>
</dbReference>
<evidence type="ECO:0000313" key="7">
    <source>
        <dbReference type="Proteomes" id="UP001597282"/>
    </source>
</evidence>
<dbReference type="SUPFAM" id="SSF51735">
    <property type="entry name" value="NAD(P)-binding Rossmann-fold domains"/>
    <property type="match status" value="1"/>
</dbReference>
<proteinExistence type="predicted"/>
<evidence type="ECO:0000313" key="6">
    <source>
        <dbReference type="EMBL" id="MFD1428327.1"/>
    </source>
</evidence>
<dbReference type="SUPFAM" id="SSF48179">
    <property type="entry name" value="6-phosphogluconate dehydrogenase C-terminal domain-like"/>
    <property type="match status" value="1"/>
</dbReference>
<keyword evidence="7" id="KW-1185">Reference proteome</keyword>
<name>A0ABW4CDD8_9BACL</name>
<accession>A0ABW4CDD8</accession>
<gene>
    <name evidence="6" type="ORF">ACFQ4Y_15585</name>
</gene>
<sequence>MSNPIKIMQIGDGNFIRAFFDLAVERLGLQAGIVSVGATPRGQTVEKLRQQKGCFTIIERGLQQQRPYESSTTVKVIQDIINPYTEWHQFLDYAASGDLEMIVSNTTEAGIYYENIPYPTECPESYAAKLTIFLYRYFQNFKGKKKLSIVPLELIEQNGSRLREICLQHSIDWKMEASFTEWLQAIPFCNTLVDRIVVGFPKDMEKNEDPLLTVCEPYFLFVIDQREPFTDWPSDDSLPFVFDDIDQYRQRKVAVLNGSHTVLAALGRHAQCRTVKEAFTHPGIRRFVDCMVNEFIERYDVEPSYKDAVFERFLNPYIEHLLFDIQLNELSKWQSRIAPYAGTPYYNKALALGLYFMNPNKFTVRESNQNLEKLQAIHNAAGDGNTQPMAQFIEEVFFCQSKPILNEFSRINSILEDIK</sequence>
<protein>
    <recommendedName>
        <fullName evidence="8">Tagaturonate reductase</fullName>
    </recommendedName>
</protein>
<dbReference type="PANTHER" id="PTHR30524:SF0">
    <property type="entry name" value="ALTRONATE OXIDOREDUCTASE-RELATED"/>
    <property type="match status" value="1"/>
</dbReference>
<evidence type="ECO:0000256" key="2">
    <source>
        <dbReference type="ARBA" id="ARBA00023027"/>
    </source>
</evidence>
<evidence type="ECO:0000259" key="4">
    <source>
        <dbReference type="Pfam" id="PF01232"/>
    </source>
</evidence>